<dbReference type="AlphaFoldDB" id="A0A3S5C637"/>
<accession>A0A3S5C637</accession>
<evidence type="ECO:0000313" key="1">
    <source>
        <dbReference type="EMBL" id="VEL37789.1"/>
    </source>
</evidence>
<dbReference type="EMBL" id="CAAALY010255975">
    <property type="protein sequence ID" value="VEL37789.1"/>
    <property type="molecule type" value="Genomic_DNA"/>
</dbReference>
<dbReference type="Proteomes" id="UP000784294">
    <property type="component" value="Unassembled WGS sequence"/>
</dbReference>
<reference evidence="1" key="1">
    <citation type="submission" date="2018-11" db="EMBL/GenBank/DDBJ databases">
        <authorList>
            <consortium name="Pathogen Informatics"/>
        </authorList>
    </citation>
    <scope>NUCLEOTIDE SEQUENCE</scope>
</reference>
<protein>
    <submittedName>
        <fullName evidence="1">Uncharacterized protein</fullName>
    </submittedName>
</protein>
<organism evidence="1 2">
    <name type="scientific">Protopolystoma xenopodis</name>
    <dbReference type="NCBI Taxonomy" id="117903"/>
    <lineage>
        <taxon>Eukaryota</taxon>
        <taxon>Metazoa</taxon>
        <taxon>Spiralia</taxon>
        <taxon>Lophotrochozoa</taxon>
        <taxon>Platyhelminthes</taxon>
        <taxon>Monogenea</taxon>
        <taxon>Polyopisthocotylea</taxon>
        <taxon>Polystomatidea</taxon>
        <taxon>Polystomatidae</taxon>
        <taxon>Protopolystoma</taxon>
    </lineage>
</organism>
<keyword evidence="2" id="KW-1185">Reference proteome</keyword>
<gene>
    <name evidence="1" type="ORF">PXEA_LOCUS31229</name>
</gene>
<sequence length="55" mass="5941">MPCPPRADWCSDSSALIGSRLAHWHDPVQLITGRPASANQSLASLRNQLTRQASA</sequence>
<proteinExistence type="predicted"/>
<evidence type="ECO:0000313" key="2">
    <source>
        <dbReference type="Proteomes" id="UP000784294"/>
    </source>
</evidence>
<name>A0A3S5C637_9PLAT</name>
<comment type="caution">
    <text evidence="1">The sequence shown here is derived from an EMBL/GenBank/DDBJ whole genome shotgun (WGS) entry which is preliminary data.</text>
</comment>